<dbReference type="Proteomes" id="UP000290572">
    <property type="component" value="Unassembled WGS sequence"/>
</dbReference>
<evidence type="ECO:0000313" key="2">
    <source>
        <dbReference type="EMBL" id="RXN07721.1"/>
    </source>
</evidence>
<dbReference type="AlphaFoldDB" id="A0A498LI27"/>
<dbReference type="EMBL" id="QBIY01013072">
    <property type="protein sequence ID" value="RXN12263.1"/>
    <property type="molecule type" value="Genomic_DNA"/>
</dbReference>
<proteinExistence type="predicted"/>
<comment type="caution">
    <text evidence="2">The sequence shown here is derived from an EMBL/GenBank/DDBJ whole genome shotgun (WGS) entry which is preliminary data.</text>
</comment>
<keyword evidence="4" id="KW-1185">Reference proteome</keyword>
<name>A0A498LI27_LABRO</name>
<dbReference type="EMBL" id="QBIY01013340">
    <property type="protein sequence ID" value="RXN07721.1"/>
    <property type="molecule type" value="Genomic_DNA"/>
</dbReference>
<protein>
    <submittedName>
        <fullName evidence="2">Uncharacterized protein</fullName>
    </submittedName>
</protein>
<reference evidence="2 4" key="1">
    <citation type="submission" date="2018-03" db="EMBL/GenBank/DDBJ databases">
        <title>Draft genome sequence of Rohu Carp (Labeo rohita).</title>
        <authorList>
            <person name="Das P."/>
            <person name="Kushwaha B."/>
            <person name="Joshi C.G."/>
            <person name="Kumar D."/>
            <person name="Nagpure N.S."/>
            <person name="Sahoo L."/>
            <person name="Das S.P."/>
            <person name="Bit A."/>
            <person name="Patnaik S."/>
            <person name="Meher P.K."/>
            <person name="Jayasankar P."/>
            <person name="Koringa P.G."/>
            <person name="Patel N.V."/>
            <person name="Hinsu A.T."/>
            <person name="Kumar R."/>
            <person name="Pandey M."/>
            <person name="Agarwal S."/>
            <person name="Srivastava S."/>
            <person name="Singh M."/>
            <person name="Iquebal M.A."/>
            <person name="Jaiswal S."/>
            <person name="Angadi U.B."/>
            <person name="Kumar N."/>
            <person name="Raza M."/>
            <person name="Shah T.M."/>
            <person name="Rai A."/>
            <person name="Jena J.K."/>
        </authorList>
    </citation>
    <scope>NUCLEOTIDE SEQUENCE [LARGE SCALE GENOMIC DNA]</scope>
    <source>
        <strain evidence="2">DASCIFA01</strain>
        <tissue evidence="2">Testis</tissue>
    </source>
</reference>
<sequence length="83" mass="8484">MIRRSQQDGLGSSIADDSPPGPPPGKGSGGFTISRRAAPSVIRLPVSGPLILQLATGLSRGLDGRAAALRLASCSKKVPSMFQ</sequence>
<evidence type="ECO:0000256" key="1">
    <source>
        <dbReference type="SAM" id="MobiDB-lite"/>
    </source>
</evidence>
<accession>A0A498LI27</accession>
<evidence type="ECO:0000313" key="3">
    <source>
        <dbReference type="EMBL" id="RXN12263.1"/>
    </source>
</evidence>
<gene>
    <name evidence="3" type="ORF">ROHU_029609</name>
    <name evidence="2" type="ORF">ROHU_032194</name>
</gene>
<organism evidence="2 4">
    <name type="scientific">Labeo rohita</name>
    <name type="common">Indian major carp</name>
    <name type="synonym">Cyprinus rohita</name>
    <dbReference type="NCBI Taxonomy" id="84645"/>
    <lineage>
        <taxon>Eukaryota</taxon>
        <taxon>Metazoa</taxon>
        <taxon>Chordata</taxon>
        <taxon>Craniata</taxon>
        <taxon>Vertebrata</taxon>
        <taxon>Euteleostomi</taxon>
        <taxon>Actinopterygii</taxon>
        <taxon>Neopterygii</taxon>
        <taxon>Teleostei</taxon>
        <taxon>Ostariophysi</taxon>
        <taxon>Cypriniformes</taxon>
        <taxon>Cyprinidae</taxon>
        <taxon>Labeoninae</taxon>
        <taxon>Labeonini</taxon>
        <taxon>Labeo</taxon>
    </lineage>
</organism>
<evidence type="ECO:0000313" key="4">
    <source>
        <dbReference type="Proteomes" id="UP000290572"/>
    </source>
</evidence>
<feature type="region of interest" description="Disordered" evidence="1">
    <location>
        <begin position="1"/>
        <end position="34"/>
    </location>
</feature>